<accession>A0A1I4KR28</accession>
<organism evidence="1 2">
    <name type="scientific">Methylobacterium pseudosasicola</name>
    <dbReference type="NCBI Taxonomy" id="582667"/>
    <lineage>
        <taxon>Bacteria</taxon>
        <taxon>Pseudomonadati</taxon>
        <taxon>Pseudomonadota</taxon>
        <taxon>Alphaproteobacteria</taxon>
        <taxon>Hyphomicrobiales</taxon>
        <taxon>Methylobacteriaceae</taxon>
        <taxon>Methylobacterium</taxon>
    </lineage>
</organism>
<evidence type="ECO:0000313" key="1">
    <source>
        <dbReference type="EMBL" id="SFL80999.1"/>
    </source>
</evidence>
<dbReference type="Proteomes" id="UP000199048">
    <property type="component" value="Unassembled WGS sequence"/>
</dbReference>
<gene>
    <name evidence="1" type="ORF">SAMN05192568_101180</name>
</gene>
<sequence length="151" mass="16323">MTGVQARGFGGGFHGGVGTRVGAWGRPLGPVRPGPAIIGGRPYRPGFAVRHPYAYRPWYGGYYGYGLAGLGFGLGSLWDDFGDPFFDDAYIHAPRIYRPPVYVAPADVPPVVEADPADLDAAVAACVRRFRTYDPATQTYIGKGHIRRHCP</sequence>
<reference evidence="2" key="1">
    <citation type="submission" date="2016-10" db="EMBL/GenBank/DDBJ databases">
        <authorList>
            <person name="Varghese N."/>
            <person name="Submissions S."/>
        </authorList>
    </citation>
    <scope>NUCLEOTIDE SEQUENCE [LARGE SCALE GENOMIC DNA]</scope>
    <source>
        <strain evidence="2">BL36</strain>
    </source>
</reference>
<protein>
    <submittedName>
        <fullName evidence="1">BA14K-like protein</fullName>
    </submittedName>
</protein>
<evidence type="ECO:0000313" key="2">
    <source>
        <dbReference type="Proteomes" id="UP000199048"/>
    </source>
</evidence>
<keyword evidence="2" id="KW-1185">Reference proteome</keyword>
<dbReference type="AlphaFoldDB" id="A0A1I4KR28"/>
<dbReference type="EMBL" id="FOTK01000011">
    <property type="protein sequence ID" value="SFL80999.1"/>
    <property type="molecule type" value="Genomic_DNA"/>
</dbReference>
<dbReference type="STRING" id="582667.SAMN05192568_101180"/>
<name>A0A1I4KR28_9HYPH</name>
<proteinExistence type="predicted"/>